<feature type="chain" id="PRO_5001569801" description="Cytochrome P450" evidence="12">
    <location>
        <begin position="22"/>
        <end position="508"/>
    </location>
</feature>
<keyword evidence="9" id="KW-0472">Membrane</keyword>
<dbReference type="Gramene" id="KCW83846">
    <property type="protein sequence ID" value="KCW83846"/>
    <property type="gene ID" value="EUGRSUZ_B00716"/>
</dbReference>
<dbReference type="CDD" id="cd11072">
    <property type="entry name" value="CYP71-like"/>
    <property type="match status" value="1"/>
</dbReference>
<evidence type="ECO:0000256" key="8">
    <source>
        <dbReference type="ARBA" id="ARBA00023033"/>
    </source>
</evidence>
<evidence type="ECO:0000256" key="3">
    <source>
        <dbReference type="ARBA" id="ARBA00010617"/>
    </source>
</evidence>
<proteinExistence type="inferred from homology"/>
<dbReference type="GO" id="GO:0016705">
    <property type="term" value="F:oxidoreductase activity, acting on paired donors, with incorporation or reduction of molecular oxygen"/>
    <property type="evidence" value="ECO:0007669"/>
    <property type="project" value="InterPro"/>
</dbReference>
<keyword evidence="7 10" id="KW-0408">Iron</keyword>
<dbReference type="eggNOG" id="KOG0156">
    <property type="taxonomic scope" value="Eukaryota"/>
</dbReference>
<keyword evidence="6 11" id="KW-0560">Oxidoreductase</keyword>
<dbReference type="AlphaFoldDB" id="A0A059D0A0"/>
<evidence type="ECO:0000256" key="11">
    <source>
        <dbReference type="RuleBase" id="RU000461"/>
    </source>
</evidence>
<feature type="binding site" description="axial binding residue" evidence="10">
    <location>
        <position position="448"/>
    </location>
    <ligand>
        <name>heme</name>
        <dbReference type="ChEBI" id="CHEBI:30413"/>
    </ligand>
    <ligandPart>
        <name>Fe</name>
        <dbReference type="ChEBI" id="CHEBI:18248"/>
    </ligandPart>
</feature>
<evidence type="ECO:0000256" key="9">
    <source>
        <dbReference type="ARBA" id="ARBA00023136"/>
    </source>
</evidence>
<keyword evidence="5 10" id="KW-0479">Metal-binding</keyword>
<dbReference type="SUPFAM" id="SSF48264">
    <property type="entry name" value="Cytochrome P450"/>
    <property type="match status" value="1"/>
</dbReference>
<comment type="cofactor">
    <cofactor evidence="1 10">
        <name>heme</name>
        <dbReference type="ChEBI" id="CHEBI:30413"/>
    </cofactor>
</comment>
<dbReference type="InterPro" id="IPR036396">
    <property type="entry name" value="Cyt_P450_sf"/>
</dbReference>
<name>A0A059D0A0_EUCGR</name>
<sequence length="508" mass="56901">MDSSALAILLSLLFTALLAFAACLLLLPSDRSHRQRLPPGPLPLPIIGSLHLLGDLPHRGLRCFSARYGPIMSIRLGLVPTVVVSSPEAARLFLGTHDAVFASRPRSPEAELDFYTTKGLVFTEYGPYWRSVRKLCNTHLLSGARVRSFEGVRREEAGELVASLREAAAACKAAVDLSARVARTMEEMACRMILGRSTDGEHDLKGIIQEAARVAGAFNLADFVPFLRPLDLQGSTRRFKAVRRSVDKLLEKIIDDHVRDAAYYDSEHQEDFIDILLSMMNQPIDPREEKYIIDRTNIKAIILDMISGSFETSSTSIDWAFSELMRNPQAMARLQEELETVVGLTRMVEESDLSKLNYLDMVAKESMRLHPVIPLLVPRESMEDAIINERFIPKKSQIIVNIWAIGRDPSVWSENAEEFVPERFADNGIDVKGHHFELLPFGSGRRGCPGIQLGLIQVKFVLAQLAHCFKWELPKGMVPSDIDMSERFGLSVPRANHLFAVPTYRLLV</sequence>
<dbReference type="Pfam" id="PF00067">
    <property type="entry name" value="p450"/>
    <property type="match status" value="1"/>
</dbReference>
<dbReference type="InterPro" id="IPR001128">
    <property type="entry name" value="Cyt_P450"/>
</dbReference>
<evidence type="ECO:0000313" key="13">
    <source>
        <dbReference type="EMBL" id="KCW83846.1"/>
    </source>
</evidence>
<accession>A0A059D0A0</accession>
<dbReference type="GO" id="GO:0004497">
    <property type="term" value="F:monooxygenase activity"/>
    <property type="evidence" value="ECO:0007669"/>
    <property type="project" value="UniProtKB-KW"/>
</dbReference>
<dbReference type="GO" id="GO:0020037">
    <property type="term" value="F:heme binding"/>
    <property type="evidence" value="ECO:0007669"/>
    <property type="project" value="InterPro"/>
</dbReference>
<dbReference type="PROSITE" id="PS00086">
    <property type="entry name" value="CYTOCHROME_P450"/>
    <property type="match status" value="1"/>
</dbReference>
<evidence type="ECO:0000256" key="5">
    <source>
        <dbReference type="ARBA" id="ARBA00022723"/>
    </source>
</evidence>
<keyword evidence="12" id="KW-0732">Signal</keyword>
<comment type="similarity">
    <text evidence="3 11">Belongs to the cytochrome P450 family.</text>
</comment>
<dbReference type="InParanoid" id="A0A059D0A0"/>
<evidence type="ECO:0000256" key="2">
    <source>
        <dbReference type="ARBA" id="ARBA00004370"/>
    </source>
</evidence>
<dbReference type="PANTHER" id="PTHR47943">
    <property type="entry name" value="CYTOCHROME P450 93A3-LIKE"/>
    <property type="match status" value="1"/>
</dbReference>
<gene>
    <name evidence="13" type="ORF">EUGRSUZ_B00716</name>
</gene>
<dbReference type="GO" id="GO:0005506">
    <property type="term" value="F:iron ion binding"/>
    <property type="evidence" value="ECO:0007669"/>
    <property type="project" value="InterPro"/>
</dbReference>
<dbReference type="OMA" id="WCLIAGE"/>
<evidence type="ECO:0000256" key="10">
    <source>
        <dbReference type="PIRSR" id="PIRSR602401-1"/>
    </source>
</evidence>
<dbReference type="KEGG" id="egr:104434403"/>
<reference evidence="13" key="1">
    <citation type="submission" date="2013-07" db="EMBL/GenBank/DDBJ databases">
        <title>The genome of Eucalyptus grandis.</title>
        <authorList>
            <person name="Schmutz J."/>
            <person name="Hayes R."/>
            <person name="Myburg A."/>
            <person name="Tuskan G."/>
            <person name="Grattapaglia D."/>
            <person name="Rokhsar D.S."/>
        </authorList>
    </citation>
    <scope>NUCLEOTIDE SEQUENCE</scope>
    <source>
        <tissue evidence="13">Leaf extractions</tissue>
    </source>
</reference>
<feature type="signal peptide" evidence="12">
    <location>
        <begin position="1"/>
        <end position="21"/>
    </location>
</feature>
<keyword evidence="4 10" id="KW-0349">Heme</keyword>
<evidence type="ECO:0000256" key="12">
    <source>
        <dbReference type="SAM" id="SignalP"/>
    </source>
</evidence>
<organism evidence="13">
    <name type="scientific">Eucalyptus grandis</name>
    <name type="common">Flooded gum</name>
    <dbReference type="NCBI Taxonomy" id="71139"/>
    <lineage>
        <taxon>Eukaryota</taxon>
        <taxon>Viridiplantae</taxon>
        <taxon>Streptophyta</taxon>
        <taxon>Embryophyta</taxon>
        <taxon>Tracheophyta</taxon>
        <taxon>Spermatophyta</taxon>
        <taxon>Magnoliopsida</taxon>
        <taxon>eudicotyledons</taxon>
        <taxon>Gunneridae</taxon>
        <taxon>Pentapetalae</taxon>
        <taxon>rosids</taxon>
        <taxon>malvids</taxon>
        <taxon>Myrtales</taxon>
        <taxon>Myrtaceae</taxon>
        <taxon>Myrtoideae</taxon>
        <taxon>Eucalypteae</taxon>
        <taxon>Eucalyptus</taxon>
    </lineage>
</organism>
<dbReference type="OrthoDB" id="2789670at2759"/>
<keyword evidence="8 11" id="KW-0503">Monooxygenase</keyword>
<dbReference type="PANTHER" id="PTHR47943:SF9">
    <property type="entry name" value="CYTOCHROME P450"/>
    <property type="match status" value="1"/>
</dbReference>
<dbReference type="GO" id="GO:0016020">
    <property type="term" value="C:membrane"/>
    <property type="evidence" value="ECO:0007669"/>
    <property type="project" value="UniProtKB-SubCell"/>
</dbReference>
<comment type="subcellular location">
    <subcellularLocation>
        <location evidence="2">Membrane</location>
    </subcellularLocation>
</comment>
<dbReference type="FunFam" id="1.10.630.10:FF:000011">
    <property type="entry name" value="Cytochrome P450 83B1"/>
    <property type="match status" value="1"/>
</dbReference>
<dbReference type="PRINTS" id="PR00385">
    <property type="entry name" value="P450"/>
</dbReference>
<evidence type="ECO:0000256" key="1">
    <source>
        <dbReference type="ARBA" id="ARBA00001971"/>
    </source>
</evidence>
<evidence type="ECO:0000256" key="6">
    <source>
        <dbReference type="ARBA" id="ARBA00023002"/>
    </source>
</evidence>
<evidence type="ECO:0000256" key="7">
    <source>
        <dbReference type="ARBA" id="ARBA00023004"/>
    </source>
</evidence>
<dbReference type="InterPro" id="IPR002401">
    <property type="entry name" value="Cyt_P450_E_grp-I"/>
</dbReference>
<dbReference type="EMBL" id="KK198754">
    <property type="protein sequence ID" value="KCW83846.1"/>
    <property type="molecule type" value="Genomic_DNA"/>
</dbReference>
<dbReference type="Gene3D" id="1.10.630.10">
    <property type="entry name" value="Cytochrome P450"/>
    <property type="match status" value="1"/>
</dbReference>
<dbReference type="InterPro" id="IPR017972">
    <property type="entry name" value="Cyt_P450_CS"/>
</dbReference>
<evidence type="ECO:0000256" key="4">
    <source>
        <dbReference type="ARBA" id="ARBA00022617"/>
    </source>
</evidence>
<protein>
    <recommendedName>
        <fullName evidence="14">Cytochrome P450</fullName>
    </recommendedName>
</protein>
<dbReference type="PRINTS" id="PR00463">
    <property type="entry name" value="EP450I"/>
</dbReference>
<dbReference type="STRING" id="71139.A0A059D0A0"/>
<evidence type="ECO:0008006" key="14">
    <source>
        <dbReference type="Google" id="ProtNLM"/>
    </source>
</evidence>